<feature type="compositionally biased region" description="Basic and acidic residues" evidence="6">
    <location>
        <begin position="106"/>
        <end position="124"/>
    </location>
</feature>
<dbReference type="InterPro" id="IPR036864">
    <property type="entry name" value="Zn2-C6_fun-type_DNA-bd_sf"/>
</dbReference>
<keyword evidence="9" id="KW-1185">Reference proteome</keyword>
<evidence type="ECO:0000313" key="8">
    <source>
        <dbReference type="EMBL" id="KAH9837050.1"/>
    </source>
</evidence>
<comment type="caution">
    <text evidence="8">The sequence shown here is derived from an EMBL/GenBank/DDBJ whole genome shotgun (WGS) entry which is preliminary data.</text>
</comment>
<feature type="domain" description="Zn(2)-C6 fungal-type" evidence="7">
    <location>
        <begin position="28"/>
        <end position="73"/>
    </location>
</feature>
<sequence>MPKATSSASRTSGDHSFQAAHALRRNQACHQCRRRKLKCDAKRPCSTCIRSHSYAVAHAPAGAELPPHPQCTFDEVSEGESSPEVFENPKARFERLESRINELETLLREQDKDTAPQSSRESHRTNGTHTIDSVTPGRQSDSAIHLSSSYAGDLYNTDQTMAIDPALSLPEFQIGSPLDNLAGVASLMGAPGPSRITNGSPIAERSTTSEVPSSDHGLDIMYSSWPRNLPTPNFLRHLVDAFFSYHPDATRMFHQRTFLSTLLLPPTHPRFPSLGLLHAICAVGSMYTAAIPSPAIPSGPEFSPYDVFPDKWRDREGIVDSFPEMQAKFAKSAIDASMQDGGRLFQTVQAVTLLAWWYWANAKWADAYLTTSHALRYAIPCGINVCPPFNTIAEPIRPPSLLPPAATVVEDEMRRNTFWIAYAIERCHGTANGWAMTLDDQDVSQLLPLRRDQYEQGILVLPQERQWSHDQGTLIKHPEDQVDGFILYIKATMILSRVKNFNMRFRSRHHSGEPSAQIIDIPIPQPQPQAFKYSGPDGEPIDPRQTTAFVQLDQLTTAFKSSFPVHLRNPAKEQIDPHLFAACTAAHLADILLHESHAVIGRSKCISSCRILTASRAILDLLYQVNSTSYDLSFLGVFPVMCWFMAGRVFVRFLHAAMSENSEEQCLTIWAEVDYIRMAMFRVGAHVPLAHRYASMLHDLLVQTCGDRYAGPAPMLTESMQDIDLIASQNNMYMGASLQAIPTPPS</sequence>
<dbReference type="PANTHER" id="PTHR47338:SF29">
    <property type="entry name" value="ZN(2)-C6 FUNGAL-TYPE DOMAIN-CONTAINING PROTEIN"/>
    <property type="match status" value="1"/>
</dbReference>
<dbReference type="PANTHER" id="PTHR47338">
    <property type="entry name" value="ZN(II)2CYS6 TRANSCRIPTION FACTOR (EUROFUNG)-RELATED"/>
    <property type="match status" value="1"/>
</dbReference>
<evidence type="ECO:0000256" key="5">
    <source>
        <dbReference type="ARBA" id="ARBA00023242"/>
    </source>
</evidence>
<dbReference type="InterPro" id="IPR001138">
    <property type="entry name" value="Zn2Cys6_DnaBD"/>
</dbReference>
<comment type="subcellular location">
    <subcellularLocation>
        <location evidence="1">Nucleus</location>
    </subcellularLocation>
</comment>
<proteinExistence type="predicted"/>
<keyword evidence="2" id="KW-0479">Metal-binding</keyword>
<dbReference type="PROSITE" id="PS50048">
    <property type="entry name" value="ZN2_CY6_FUNGAL_2"/>
    <property type="match status" value="1"/>
</dbReference>
<keyword evidence="3" id="KW-0805">Transcription regulation</keyword>
<evidence type="ECO:0000256" key="1">
    <source>
        <dbReference type="ARBA" id="ARBA00004123"/>
    </source>
</evidence>
<accession>A0ABQ8KGR4</accession>
<reference evidence="8 9" key="1">
    <citation type="journal article" date="2021" name="Environ. Microbiol.">
        <title>Gene family expansions and transcriptome signatures uncover fungal adaptations to wood decay.</title>
        <authorList>
            <person name="Hage H."/>
            <person name="Miyauchi S."/>
            <person name="Viragh M."/>
            <person name="Drula E."/>
            <person name="Min B."/>
            <person name="Chaduli D."/>
            <person name="Navarro D."/>
            <person name="Favel A."/>
            <person name="Norest M."/>
            <person name="Lesage-Meessen L."/>
            <person name="Balint B."/>
            <person name="Merenyi Z."/>
            <person name="de Eugenio L."/>
            <person name="Morin E."/>
            <person name="Martinez A.T."/>
            <person name="Baldrian P."/>
            <person name="Stursova M."/>
            <person name="Martinez M.J."/>
            <person name="Novotny C."/>
            <person name="Magnuson J.K."/>
            <person name="Spatafora J.W."/>
            <person name="Maurice S."/>
            <person name="Pangilinan J."/>
            <person name="Andreopoulos W."/>
            <person name="LaButti K."/>
            <person name="Hundley H."/>
            <person name="Na H."/>
            <person name="Kuo A."/>
            <person name="Barry K."/>
            <person name="Lipzen A."/>
            <person name="Henrissat B."/>
            <person name="Riley R."/>
            <person name="Ahrendt S."/>
            <person name="Nagy L.G."/>
            <person name="Grigoriev I.V."/>
            <person name="Martin F."/>
            <person name="Rosso M.N."/>
        </authorList>
    </citation>
    <scope>NUCLEOTIDE SEQUENCE [LARGE SCALE GENOMIC DNA]</scope>
    <source>
        <strain evidence="8 9">CIRM-BRFM 1785</strain>
    </source>
</reference>
<protein>
    <recommendedName>
        <fullName evidence="7">Zn(2)-C6 fungal-type domain-containing protein</fullName>
    </recommendedName>
</protein>
<dbReference type="SMART" id="SM00066">
    <property type="entry name" value="GAL4"/>
    <property type="match status" value="1"/>
</dbReference>
<keyword evidence="5" id="KW-0539">Nucleus</keyword>
<evidence type="ECO:0000313" key="9">
    <source>
        <dbReference type="Proteomes" id="UP000814176"/>
    </source>
</evidence>
<keyword evidence="4" id="KW-0804">Transcription</keyword>
<feature type="compositionally biased region" description="Polar residues" evidence="6">
    <location>
        <begin position="125"/>
        <end position="141"/>
    </location>
</feature>
<gene>
    <name evidence="8" type="ORF">C8Q71DRAFT_756624</name>
</gene>
<evidence type="ECO:0000256" key="4">
    <source>
        <dbReference type="ARBA" id="ARBA00023163"/>
    </source>
</evidence>
<dbReference type="InterPro" id="IPR050815">
    <property type="entry name" value="TF_fung"/>
</dbReference>
<feature type="region of interest" description="Disordered" evidence="6">
    <location>
        <begin position="106"/>
        <end position="141"/>
    </location>
</feature>
<evidence type="ECO:0000256" key="2">
    <source>
        <dbReference type="ARBA" id="ARBA00022723"/>
    </source>
</evidence>
<dbReference type="EMBL" id="JADCUA010000009">
    <property type="protein sequence ID" value="KAH9837050.1"/>
    <property type="molecule type" value="Genomic_DNA"/>
</dbReference>
<feature type="compositionally biased region" description="Polar residues" evidence="6">
    <location>
        <begin position="195"/>
        <end position="212"/>
    </location>
</feature>
<dbReference type="Gene3D" id="4.10.240.10">
    <property type="entry name" value="Zn(2)-C6 fungal-type DNA-binding domain"/>
    <property type="match status" value="1"/>
</dbReference>
<dbReference type="GeneID" id="72004347"/>
<evidence type="ECO:0000259" key="7">
    <source>
        <dbReference type="PROSITE" id="PS50048"/>
    </source>
</evidence>
<dbReference type="Pfam" id="PF00172">
    <property type="entry name" value="Zn_clus"/>
    <property type="match status" value="1"/>
</dbReference>
<evidence type="ECO:0000256" key="3">
    <source>
        <dbReference type="ARBA" id="ARBA00023015"/>
    </source>
</evidence>
<evidence type="ECO:0000256" key="6">
    <source>
        <dbReference type="SAM" id="MobiDB-lite"/>
    </source>
</evidence>
<dbReference type="CDD" id="cd12148">
    <property type="entry name" value="fungal_TF_MHR"/>
    <property type="match status" value="1"/>
</dbReference>
<dbReference type="Pfam" id="PF04082">
    <property type="entry name" value="Fungal_trans"/>
    <property type="match status" value="1"/>
</dbReference>
<name>A0ABQ8KGR4_9APHY</name>
<dbReference type="SUPFAM" id="SSF57701">
    <property type="entry name" value="Zn2/Cys6 DNA-binding domain"/>
    <property type="match status" value="1"/>
</dbReference>
<feature type="region of interest" description="Disordered" evidence="6">
    <location>
        <begin position="195"/>
        <end position="214"/>
    </location>
</feature>
<dbReference type="InterPro" id="IPR007219">
    <property type="entry name" value="XnlR_reg_dom"/>
</dbReference>
<dbReference type="SMART" id="SM00906">
    <property type="entry name" value="Fungal_trans"/>
    <property type="match status" value="1"/>
</dbReference>
<organism evidence="8 9">
    <name type="scientific">Rhodofomes roseus</name>
    <dbReference type="NCBI Taxonomy" id="34475"/>
    <lineage>
        <taxon>Eukaryota</taxon>
        <taxon>Fungi</taxon>
        <taxon>Dikarya</taxon>
        <taxon>Basidiomycota</taxon>
        <taxon>Agaricomycotina</taxon>
        <taxon>Agaricomycetes</taxon>
        <taxon>Polyporales</taxon>
        <taxon>Rhodofomes</taxon>
    </lineage>
</organism>
<dbReference type="Proteomes" id="UP000814176">
    <property type="component" value="Unassembled WGS sequence"/>
</dbReference>
<dbReference type="RefSeq" id="XP_047779219.1">
    <property type="nucleotide sequence ID" value="XM_047923615.1"/>
</dbReference>
<dbReference type="CDD" id="cd00067">
    <property type="entry name" value="GAL4"/>
    <property type="match status" value="1"/>
</dbReference>